<gene>
    <name evidence="2" type="ORF">ACFVKH_06140</name>
</gene>
<dbReference type="PROSITE" id="PS50035">
    <property type="entry name" value="PLD"/>
    <property type="match status" value="1"/>
</dbReference>
<proteinExistence type="predicted"/>
<accession>A0ABW6IDP1</accession>
<name>A0ABW6IDP1_9CYAN</name>
<reference evidence="2 3" key="1">
    <citation type="submission" date="2024-10" db="EMBL/GenBank/DDBJ databases">
        <authorList>
            <person name="Ratan Roy A."/>
            <person name="Morales Sandoval P.H."/>
            <person name="De Los Santos Villalobos S."/>
            <person name="Chakraborty S."/>
            <person name="Mukherjee J."/>
        </authorList>
    </citation>
    <scope>NUCLEOTIDE SEQUENCE [LARGE SCALE GENOMIC DNA]</scope>
    <source>
        <strain evidence="2 3">S1</strain>
    </source>
</reference>
<dbReference type="InterPro" id="IPR025202">
    <property type="entry name" value="PLD-like_dom"/>
</dbReference>
<feature type="domain" description="PLD phosphodiesterase" evidence="1">
    <location>
        <begin position="86"/>
        <end position="113"/>
    </location>
</feature>
<dbReference type="Proteomes" id="UP001600165">
    <property type="component" value="Unassembled WGS sequence"/>
</dbReference>
<protein>
    <submittedName>
        <fullName evidence="2">Phosphatidylserine/phosphatidylglycerophosphate/ cardiolipin synthase family protein</fullName>
    </submittedName>
</protein>
<dbReference type="RefSeq" id="WP_377963034.1">
    <property type="nucleotide sequence ID" value="NZ_JBHZOL010000040.1"/>
</dbReference>
<dbReference type="InterPro" id="IPR001736">
    <property type="entry name" value="PLipase_D/transphosphatidylase"/>
</dbReference>
<evidence type="ECO:0000313" key="3">
    <source>
        <dbReference type="Proteomes" id="UP001600165"/>
    </source>
</evidence>
<keyword evidence="3" id="KW-1185">Reference proteome</keyword>
<dbReference type="Gene3D" id="3.30.870.10">
    <property type="entry name" value="Endonuclease Chain A"/>
    <property type="match status" value="1"/>
</dbReference>
<evidence type="ECO:0000259" key="1">
    <source>
        <dbReference type="PROSITE" id="PS50035"/>
    </source>
</evidence>
<comment type="caution">
    <text evidence="2">The sequence shown here is derived from an EMBL/GenBank/DDBJ whole genome shotgun (WGS) entry which is preliminary data.</text>
</comment>
<dbReference type="EMBL" id="JBHZOL010000040">
    <property type="protein sequence ID" value="MFE4105847.1"/>
    <property type="molecule type" value="Genomic_DNA"/>
</dbReference>
<sequence length="328" mass="38036">MFNHSSEIYHNNLDELAKNFAVSANKTIDIFSPFITLSVLKVILSDTRPGVRVSILTRWKISDFLMGSASLELFDYCLSTGWVLYINPRIHLKTVVRDYHDLLLGSANITGRGLGLLKPENYEVLTYIRNPSSSYLLFLEQIKAESAIVTPLVVARFRETLERLKLKFLSDFTGLADEDERLHTEAVSRDFFLTSELPMCEDISLLYLVVQNPDIDLDNEILSTARHDIAKYALWKRSYKSENEFREYLAYQFLTHPFIQALCNFIDRPRRFGEIRAWVQRVCTDVPVPTRRSLSDNVNVLYDWLVILGEEQFITYRPNHTELIAPRN</sequence>
<organism evidence="2 3">
    <name type="scientific">Almyronema epifaneia S1</name>
    <dbReference type="NCBI Taxonomy" id="2991925"/>
    <lineage>
        <taxon>Bacteria</taxon>
        <taxon>Bacillati</taxon>
        <taxon>Cyanobacteriota</taxon>
        <taxon>Cyanophyceae</taxon>
        <taxon>Nodosilineales</taxon>
        <taxon>Nodosilineaceae</taxon>
        <taxon>Almyronema</taxon>
        <taxon>Almyronema epifaneia</taxon>
    </lineage>
</organism>
<dbReference type="Pfam" id="PF13091">
    <property type="entry name" value="PLDc_2"/>
    <property type="match status" value="1"/>
</dbReference>
<dbReference type="SUPFAM" id="SSF56024">
    <property type="entry name" value="Phospholipase D/nuclease"/>
    <property type="match status" value="1"/>
</dbReference>
<evidence type="ECO:0000313" key="2">
    <source>
        <dbReference type="EMBL" id="MFE4105847.1"/>
    </source>
</evidence>